<dbReference type="GO" id="GO:0006310">
    <property type="term" value="P:DNA recombination"/>
    <property type="evidence" value="ECO:0007669"/>
    <property type="project" value="InterPro"/>
</dbReference>
<dbReference type="PANTHER" id="PTHR47165:SF4">
    <property type="entry name" value="OS03G0429900 PROTEIN"/>
    <property type="match status" value="1"/>
</dbReference>
<evidence type="ECO:0000256" key="4">
    <source>
        <dbReference type="ARBA" id="ARBA00022723"/>
    </source>
</evidence>
<reference evidence="15" key="1">
    <citation type="submission" date="2021-03" db="EMBL/GenBank/DDBJ databases">
        <title>Comparative genomics and phylogenomic investigation of the class Geoglossomycetes provide insights into ecological specialization and systematics.</title>
        <authorList>
            <person name="Melie T."/>
            <person name="Pirro S."/>
            <person name="Miller A.N."/>
            <person name="Quandt A."/>
        </authorList>
    </citation>
    <scope>NUCLEOTIDE SEQUENCE</scope>
    <source>
        <strain evidence="15">GBOQ0MN5Z8</strain>
    </source>
</reference>
<evidence type="ECO:0000259" key="14">
    <source>
        <dbReference type="Pfam" id="PF16900"/>
    </source>
</evidence>
<dbReference type="CDD" id="cd04474">
    <property type="entry name" value="RPA1_DBD_A"/>
    <property type="match status" value="1"/>
</dbReference>
<dbReference type="CDD" id="cd04477">
    <property type="entry name" value="RPA1N"/>
    <property type="match status" value="1"/>
</dbReference>
<dbReference type="InterPro" id="IPR013955">
    <property type="entry name" value="Rep_factor-A_C"/>
</dbReference>
<evidence type="ECO:0000256" key="7">
    <source>
        <dbReference type="ARBA" id="ARBA00023125"/>
    </source>
</evidence>
<dbReference type="GO" id="GO:0000781">
    <property type="term" value="C:chromosome, telomeric region"/>
    <property type="evidence" value="ECO:0007669"/>
    <property type="project" value="UniProtKB-ARBA"/>
</dbReference>
<dbReference type="AlphaFoldDB" id="A0A9P8I3K5"/>
<dbReference type="FunFam" id="2.40.50.140:FF:000090">
    <property type="entry name" value="Replication protein A subunit"/>
    <property type="match status" value="1"/>
</dbReference>
<keyword evidence="6 9" id="KW-0862">Zinc</keyword>
<keyword evidence="8 9" id="KW-0539">Nucleus</keyword>
<evidence type="ECO:0000259" key="13">
    <source>
        <dbReference type="Pfam" id="PF08646"/>
    </source>
</evidence>
<dbReference type="CDD" id="cd04476">
    <property type="entry name" value="RPA1_DBD_C"/>
    <property type="match status" value="1"/>
</dbReference>
<dbReference type="GO" id="GO:0005662">
    <property type="term" value="C:DNA replication factor A complex"/>
    <property type="evidence" value="ECO:0007669"/>
    <property type="project" value="UniProtKB-ARBA"/>
</dbReference>
<gene>
    <name evidence="15" type="ORF">FGG08_005269</name>
</gene>
<keyword evidence="3 9" id="KW-0235">DNA replication</keyword>
<dbReference type="InterPro" id="IPR004365">
    <property type="entry name" value="NA-bd_OB_tRNA"/>
</dbReference>
<keyword evidence="7 9" id="KW-0238">DNA-binding</keyword>
<comment type="subunit">
    <text evidence="9">Component of the heterotrimeric canonical replication protein A complex (RPA).</text>
</comment>
<organism evidence="15 16">
    <name type="scientific">Glutinoglossum americanum</name>
    <dbReference type="NCBI Taxonomy" id="1670608"/>
    <lineage>
        <taxon>Eukaryota</taxon>
        <taxon>Fungi</taxon>
        <taxon>Dikarya</taxon>
        <taxon>Ascomycota</taxon>
        <taxon>Pezizomycotina</taxon>
        <taxon>Geoglossomycetes</taxon>
        <taxon>Geoglossales</taxon>
        <taxon>Geoglossaceae</taxon>
        <taxon>Glutinoglossum</taxon>
    </lineage>
</organism>
<dbReference type="FunFam" id="2.40.50.140:FF:000041">
    <property type="entry name" value="Replication protein A subunit"/>
    <property type="match status" value="1"/>
</dbReference>
<dbReference type="NCBIfam" id="TIGR00617">
    <property type="entry name" value="rpa1"/>
    <property type="match status" value="1"/>
</dbReference>
<dbReference type="GO" id="GO:0007004">
    <property type="term" value="P:telomere maintenance via telomerase"/>
    <property type="evidence" value="ECO:0007669"/>
    <property type="project" value="UniProtKB-ARBA"/>
</dbReference>
<keyword evidence="16" id="KW-1185">Reference proteome</keyword>
<dbReference type="GO" id="GO:0006281">
    <property type="term" value="P:DNA repair"/>
    <property type="evidence" value="ECO:0007669"/>
    <property type="project" value="InterPro"/>
</dbReference>
<evidence type="ECO:0000256" key="10">
    <source>
        <dbReference type="SAM" id="MobiDB-lite"/>
    </source>
</evidence>
<comment type="subcellular location">
    <subcellularLocation>
        <location evidence="1 9">Nucleus</location>
    </subcellularLocation>
</comment>
<evidence type="ECO:0000259" key="12">
    <source>
        <dbReference type="Pfam" id="PF04057"/>
    </source>
</evidence>
<accession>A0A9P8I3K5</accession>
<protein>
    <recommendedName>
        <fullName evidence="9">Replication protein A subunit</fullName>
    </recommendedName>
</protein>
<dbReference type="Gene3D" id="2.40.50.140">
    <property type="entry name" value="Nucleic acid-binding proteins"/>
    <property type="match status" value="4"/>
</dbReference>
<evidence type="ECO:0000256" key="5">
    <source>
        <dbReference type="ARBA" id="ARBA00022771"/>
    </source>
</evidence>
<dbReference type="GO" id="GO:0006260">
    <property type="term" value="P:DNA replication"/>
    <property type="evidence" value="ECO:0007669"/>
    <property type="project" value="UniProtKB-KW"/>
</dbReference>
<evidence type="ECO:0000313" key="16">
    <source>
        <dbReference type="Proteomes" id="UP000698800"/>
    </source>
</evidence>
<evidence type="ECO:0000256" key="2">
    <source>
        <dbReference type="ARBA" id="ARBA00005690"/>
    </source>
</evidence>
<dbReference type="PANTHER" id="PTHR47165">
    <property type="entry name" value="OS03G0429900 PROTEIN"/>
    <property type="match status" value="1"/>
</dbReference>
<evidence type="ECO:0000256" key="6">
    <source>
        <dbReference type="ARBA" id="ARBA00022833"/>
    </source>
</evidence>
<feature type="region of interest" description="Disordered" evidence="10">
    <location>
        <begin position="137"/>
        <end position="169"/>
    </location>
</feature>
<evidence type="ECO:0000256" key="8">
    <source>
        <dbReference type="ARBA" id="ARBA00023242"/>
    </source>
</evidence>
<keyword evidence="5 9" id="KW-0863">Zinc-finger</keyword>
<dbReference type="CDD" id="cd04475">
    <property type="entry name" value="RPA1_DBD_B"/>
    <property type="match status" value="1"/>
</dbReference>
<name>A0A9P8I3K5_9PEZI</name>
<dbReference type="InterPro" id="IPR007199">
    <property type="entry name" value="Rep_factor-A_N"/>
</dbReference>
<feature type="domain" description="OB" evidence="11">
    <location>
        <begin position="188"/>
        <end position="269"/>
    </location>
</feature>
<dbReference type="FunFam" id="2.40.50.140:FF:000117">
    <property type="entry name" value="Replication protein A subunit"/>
    <property type="match status" value="1"/>
</dbReference>
<evidence type="ECO:0000313" key="15">
    <source>
        <dbReference type="EMBL" id="KAH0538107.1"/>
    </source>
</evidence>
<evidence type="ECO:0000256" key="9">
    <source>
        <dbReference type="RuleBase" id="RU364130"/>
    </source>
</evidence>
<feature type="domain" description="Replication factor A C-terminal" evidence="13">
    <location>
        <begin position="456"/>
        <end position="601"/>
    </location>
</feature>
<dbReference type="InterPro" id="IPR047192">
    <property type="entry name" value="Euk_RPA1_DBD_C"/>
</dbReference>
<dbReference type="OrthoDB" id="1751331at2759"/>
<sequence>MASDPASHISVGALNAIFSSDNNPEEAFPNPILQCVQVKPLAAQPNTPERFRIVLSDIHNFIQSMLASQVNHVVHSGKLKKGSFVRLKSFQTSYVKGKKILIVLDLEVLEELGECEKIGVPVSVDSKPEPEAIAQPTTISGSGFYGNKPQQQPTPLASHRAQPARASGGGGGMNIYPIEALSPYAHKWTIKARCTNRSDIKTWHNKNSEGKLFSVSLLDDSGEIRATGFNDQCDALYDVFQEGSVFYISSPCRVQLAKRQFSNVNNDYELTFERDTVVEKAEDQENVPQIRFNFTSIGDLQNVEKDSLIDAIGVLKEVAEVTEITIKTTNKPYSKRELTLVDNTGFSVRLTVWGNTATSFDVPLESVVAFKGVKVSDFGGRSLSLLNSGSMTVDPDIDQAHKLKGWYDAQGRTDTFSSHASLTGGVMGAAGGRKEAYKTLAQVREESLGTSENPDYFTTKATIVYIKQDNISYPACLSEGCNKKVIENDPGQWRCEHCNKTYPKPEHRYIISVNASDHTGQIWLSCFNDVGRLIMGMTAGELNDLKENNESAAGEIFQEANCKTWVFRCRAKMDNFQDQQRVRYQVLSANAVNFAVEANKLAEVIKLYSIQ</sequence>
<evidence type="ECO:0000256" key="1">
    <source>
        <dbReference type="ARBA" id="ARBA00004123"/>
    </source>
</evidence>
<dbReference type="Pfam" id="PF16900">
    <property type="entry name" value="REPA_OB_2"/>
    <property type="match status" value="1"/>
</dbReference>
<keyword evidence="4 9" id="KW-0479">Metal-binding</keyword>
<dbReference type="Pfam" id="PF04057">
    <property type="entry name" value="Rep-A_N"/>
    <property type="match status" value="1"/>
</dbReference>
<dbReference type="FunFam" id="2.40.50.140:FF:000064">
    <property type="entry name" value="Replication protein A subunit"/>
    <property type="match status" value="1"/>
</dbReference>
<dbReference type="SUPFAM" id="SSF50249">
    <property type="entry name" value="Nucleic acid-binding proteins"/>
    <property type="match status" value="4"/>
</dbReference>
<dbReference type="Pfam" id="PF01336">
    <property type="entry name" value="tRNA_anti-codon"/>
    <property type="match status" value="1"/>
</dbReference>
<comment type="similarity">
    <text evidence="2 9">Belongs to the replication factor A protein 1 family.</text>
</comment>
<evidence type="ECO:0000256" key="3">
    <source>
        <dbReference type="ARBA" id="ARBA00022705"/>
    </source>
</evidence>
<proteinExistence type="inferred from homology"/>
<dbReference type="InterPro" id="IPR012340">
    <property type="entry name" value="NA-bd_OB-fold"/>
</dbReference>
<comment type="caution">
    <text evidence="15">The sequence shown here is derived from an EMBL/GenBank/DDBJ whole genome shotgun (WGS) entry which is preliminary data.</text>
</comment>
<dbReference type="Pfam" id="PF08646">
    <property type="entry name" value="Rep_fac-A_C"/>
    <property type="match status" value="1"/>
</dbReference>
<dbReference type="Proteomes" id="UP000698800">
    <property type="component" value="Unassembled WGS sequence"/>
</dbReference>
<dbReference type="EMBL" id="JAGHQL010000122">
    <property type="protein sequence ID" value="KAH0538107.1"/>
    <property type="molecule type" value="Genomic_DNA"/>
</dbReference>
<dbReference type="GO" id="GO:0008270">
    <property type="term" value="F:zinc ion binding"/>
    <property type="evidence" value="ECO:0007669"/>
    <property type="project" value="UniProtKB-KW"/>
</dbReference>
<dbReference type="GO" id="GO:0003697">
    <property type="term" value="F:single-stranded DNA binding"/>
    <property type="evidence" value="ECO:0007669"/>
    <property type="project" value="UniProtKB-ARBA"/>
</dbReference>
<feature type="domain" description="Replication factor-A protein 1 N-terminal" evidence="12">
    <location>
        <begin position="10"/>
        <end position="110"/>
    </location>
</feature>
<evidence type="ECO:0000259" key="11">
    <source>
        <dbReference type="Pfam" id="PF01336"/>
    </source>
</evidence>
<feature type="domain" description="Replication protein A OB" evidence="14">
    <location>
        <begin position="297"/>
        <end position="394"/>
    </location>
</feature>
<dbReference type="InterPro" id="IPR004591">
    <property type="entry name" value="Rfa1"/>
</dbReference>
<dbReference type="InterPro" id="IPR031657">
    <property type="entry name" value="REPA_OB_2"/>
</dbReference>
<comment type="function">
    <text evidence="9">As part of the replication protein A (RPA/RP-A), a single-stranded DNA-binding heterotrimeric complex, may play an essential role in DNA replication, recombination and repair. Binds and stabilizes single-stranded DNA intermediates, preventing complementary DNA reannealing and recruiting different proteins involved in DNA metabolism.</text>
</comment>